<proteinExistence type="predicted"/>
<feature type="transmembrane region" description="Helical" evidence="1">
    <location>
        <begin position="121"/>
        <end position="140"/>
    </location>
</feature>
<keyword evidence="1" id="KW-1133">Transmembrane helix</keyword>
<feature type="transmembrane region" description="Helical" evidence="1">
    <location>
        <begin position="5"/>
        <end position="22"/>
    </location>
</feature>
<evidence type="ECO:0008006" key="4">
    <source>
        <dbReference type="Google" id="ProtNLM"/>
    </source>
</evidence>
<reference evidence="3" key="1">
    <citation type="submission" date="2012-11" db="EMBL/GenBank/DDBJ databases">
        <authorList>
            <person name="Lucero-Rivera Y.E."/>
            <person name="Tovar-Ramirez D."/>
        </authorList>
    </citation>
    <scope>NUCLEOTIDE SEQUENCE [LARGE SCALE GENOMIC DNA]</scope>
    <source>
        <strain evidence="3">Araruama</strain>
    </source>
</reference>
<dbReference type="Proteomes" id="UP000189670">
    <property type="component" value="Unassembled WGS sequence"/>
</dbReference>
<organism evidence="2 3">
    <name type="scientific">Candidatus Magnetoglobus multicellularis str. Araruama</name>
    <dbReference type="NCBI Taxonomy" id="890399"/>
    <lineage>
        <taxon>Bacteria</taxon>
        <taxon>Pseudomonadati</taxon>
        <taxon>Thermodesulfobacteriota</taxon>
        <taxon>Desulfobacteria</taxon>
        <taxon>Desulfobacterales</taxon>
        <taxon>Desulfobacteraceae</taxon>
        <taxon>Candidatus Magnetoglobus</taxon>
    </lineage>
</organism>
<evidence type="ECO:0000256" key="1">
    <source>
        <dbReference type="SAM" id="Phobius"/>
    </source>
</evidence>
<feature type="transmembrane region" description="Helical" evidence="1">
    <location>
        <begin position="28"/>
        <end position="49"/>
    </location>
</feature>
<keyword evidence="1" id="KW-0472">Membrane</keyword>
<keyword evidence="1" id="KW-0812">Transmembrane</keyword>
<evidence type="ECO:0000313" key="2">
    <source>
        <dbReference type="EMBL" id="ETR66868.1"/>
    </source>
</evidence>
<dbReference type="EMBL" id="ATBP01001698">
    <property type="protein sequence ID" value="ETR66868.1"/>
    <property type="molecule type" value="Genomic_DNA"/>
</dbReference>
<evidence type="ECO:0000313" key="3">
    <source>
        <dbReference type="Proteomes" id="UP000189670"/>
    </source>
</evidence>
<protein>
    <recommendedName>
        <fullName evidence="4">DUF3592 domain-containing protein</fullName>
    </recommendedName>
</protein>
<comment type="caution">
    <text evidence="2">The sequence shown here is derived from an EMBL/GenBank/DDBJ whole genome shotgun (WGS) entry which is preliminary data.</text>
</comment>
<name>A0A1V1NWD1_9BACT</name>
<dbReference type="AlphaFoldDB" id="A0A1V1NWD1"/>
<gene>
    <name evidence="2" type="ORF">OMM_12245</name>
</gene>
<sequence length="141" mass="16475">MLTYLFYTILISLYIGTGIYIEKAFSELIGLSIFFAINIYCSMVLIRFIKGVTVDATIVDSNYGYTNMRMGKSNRYYVKYIYISKEYTKRVPYSTSSNYNNGDQVKILINKSNQIIIRNHLIYFILLNIFFIILTIFLLIA</sequence>
<accession>A0A1V1NWD1</accession>